<dbReference type="AlphaFoldDB" id="A0A4V5N6T7"/>
<feature type="region of interest" description="Disordered" evidence="1">
    <location>
        <begin position="113"/>
        <end position="232"/>
    </location>
</feature>
<feature type="compositionally biased region" description="Acidic residues" evidence="1">
    <location>
        <begin position="131"/>
        <end position="147"/>
    </location>
</feature>
<feature type="region of interest" description="Disordered" evidence="1">
    <location>
        <begin position="45"/>
        <end position="89"/>
    </location>
</feature>
<feature type="compositionally biased region" description="Basic and acidic residues" evidence="1">
    <location>
        <begin position="158"/>
        <end position="167"/>
    </location>
</feature>
<protein>
    <submittedName>
        <fullName evidence="2">Uncharacterized protein</fullName>
    </submittedName>
</protein>
<feature type="compositionally biased region" description="Pro residues" evidence="1">
    <location>
        <begin position="268"/>
        <end position="279"/>
    </location>
</feature>
<comment type="caution">
    <text evidence="2">The sequence shown here is derived from an EMBL/GenBank/DDBJ whole genome shotgun (WGS) entry which is preliminary data.</text>
</comment>
<name>A0A4V5N6T7_9PEZI</name>
<dbReference type="Proteomes" id="UP000310066">
    <property type="component" value="Unassembled WGS sequence"/>
</dbReference>
<gene>
    <name evidence="2" type="ORF">B0A54_12000</name>
</gene>
<feature type="compositionally biased region" description="Low complexity" evidence="1">
    <location>
        <begin position="280"/>
        <end position="292"/>
    </location>
</feature>
<dbReference type="EMBL" id="NAJP01000054">
    <property type="protein sequence ID" value="TKA37139.1"/>
    <property type="molecule type" value="Genomic_DNA"/>
</dbReference>
<feature type="region of interest" description="Disordered" evidence="1">
    <location>
        <begin position="265"/>
        <end position="301"/>
    </location>
</feature>
<sequence length="340" mass="37525">MSSYSPLVTKSTIKQAKADFKARGRPTLSSLEQRQLERSIQLDRRAWGTKEREKRKAEATRKRTIEAGRKEQGEREGKAPRGEDGRRRCDRFGYLSSQLHLGAFLGAGIQIQPRNEATEHAEKVGENAEDRMEEEESFGDSGVDDETLINALASPKANKSDGSEQTRADSAVSVSAPFLAAVPQHLAAEPPRTTTDEPSDFWDELDSSTQIARELASEEPAKPPKSFSHRPAIRTATILPPGVTLASRGAGKAPPNWAPAIERDRVLMPPPMMRPPQRPPRSSRQPRLLRPPFESQATGRPLVRAVGSIPKPAANLTFFTKWELEAFVDEDLQLTQALPG</sequence>
<dbReference type="OrthoDB" id="3942661at2759"/>
<evidence type="ECO:0000256" key="1">
    <source>
        <dbReference type="SAM" id="MobiDB-lite"/>
    </source>
</evidence>
<evidence type="ECO:0000313" key="2">
    <source>
        <dbReference type="EMBL" id="TKA37139.1"/>
    </source>
</evidence>
<accession>A0A4V5N6T7</accession>
<evidence type="ECO:0000313" key="3">
    <source>
        <dbReference type="Proteomes" id="UP000310066"/>
    </source>
</evidence>
<reference evidence="2 3" key="1">
    <citation type="submission" date="2017-03" db="EMBL/GenBank/DDBJ databases">
        <title>Genomes of endolithic fungi from Antarctica.</title>
        <authorList>
            <person name="Coleine C."/>
            <person name="Masonjones S."/>
            <person name="Stajich J.E."/>
        </authorList>
    </citation>
    <scope>NUCLEOTIDE SEQUENCE [LARGE SCALE GENOMIC DNA]</scope>
    <source>
        <strain evidence="2 3">CCFEE 5311</strain>
    </source>
</reference>
<feature type="compositionally biased region" description="Basic and acidic residues" evidence="1">
    <location>
        <begin position="116"/>
        <end position="130"/>
    </location>
</feature>
<feature type="compositionally biased region" description="Acidic residues" evidence="1">
    <location>
        <begin position="197"/>
        <end position="206"/>
    </location>
</feature>
<proteinExistence type="predicted"/>
<organism evidence="2 3">
    <name type="scientific">Friedmanniomyces endolithicus</name>
    <dbReference type="NCBI Taxonomy" id="329885"/>
    <lineage>
        <taxon>Eukaryota</taxon>
        <taxon>Fungi</taxon>
        <taxon>Dikarya</taxon>
        <taxon>Ascomycota</taxon>
        <taxon>Pezizomycotina</taxon>
        <taxon>Dothideomycetes</taxon>
        <taxon>Dothideomycetidae</taxon>
        <taxon>Mycosphaerellales</taxon>
        <taxon>Teratosphaeriaceae</taxon>
        <taxon>Friedmanniomyces</taxon>
    </lineage>
</organism>